<accession>A0A2X1A2U6</accession>
<evidence type="ECO:0000313" key="2">
    <source>
        <dbReference type="Proteomes" id="UP000251431"/>
    </source>
</evidence>
<evidence type="ECO:0008006" key="3">
    <source>
        <dbReference type="Google" id="ProtNLM"/>
    </source>
</evidence>
<name>A0A2X1A2U6_9BACI</name>
<dbReference type="AlphaFoldDB" id="A0A2X1A2U6"/>
<gene>
    <name evidence="1" type="ORF">NCTC7582_04211</name>
</gene>
<sequence length="283" mass="31747">MKDFLGLAKLSNNALELFKTIYPDLVQPGVKQVGLALETTLGLANTILLPLKLMNSNANVYFNQHMEKYRVKMAEVDENEVVQVPPQISLNILDELLKVTNEDIANLFINLLANASTKSTIKYAHPGFIEVIKNLSADEAKIISEICAKGEPIIYAYIDGHNNGIVPVPLTNQENNITDMIDLDFKENNTFYALNLIKLGILKDERLADKSLIDKYNKIQGRMNDAMEEILNTIEEMKMSGSSIDVQPTFARGRYSITEFGEQFIKSISEIPHNQLQGNEVNN</sequence>
<dbReference type="InterPro" id="IPR025506">
    <property type="entry name" value="Abi_alpha"/>
</dbReference>
<organism evidence="1 2">
    <name type="scientific">Lysinibacillus capsici</name>
    <dbReference type="NCBI Taxonomy" id="2115968"/>
    <lineage>
        <taxon>Bacteria</taxon>
        <taxon>Bacillati</taxon>
        <taxon>Bacillota</taxon>
        <taxon>Bacilli</taxon>
        <taxon>Bacillales</taxon>
        <taxon>Bacillaceae</taxon>
        <taxon>Lysinibacillus</taxon>
    </lineage>
</organism>
<dbReference type="Proteomes" id="UP000251431">
    <property type="component" value="Unassembled WGS sequence"/>
</dbReference>
<reference evidence="1 2" key="1">
    <citation type="submission" date="2018-06" db="EMBL/GenBank/DDBJ databases">
        <authorList>
            <consortium name="Pathogen Informatics"/>
            <person name="Doyle S."/>
        </authorList>
    </citation>
    <scope>NUCLEOTIDE SEQUENCE [LARGE SCALE GENOMIC DNA]</scope>
    <source>
        <strain evidence="1 2">NCTC7582</strain>
    </source>
</reference>
<evidence type="ECO:0000313" key="1">
    <source>
        <dbReference type="EMBL" id="SPU38257.1"/>
    </source>
</evidence>
<protein>
    <recommendedName>
        <fullName evidence="3">DUF4393 domain-containing protein</fullName>
    </recommendedName>
</protein>
<dbReference type="Gene3D" id="3.30.110.190">
    <property type="match status" value="1"/>
</dbReference>
<dbReference type="EMBL" id="UAQE01000004">
    <property type="protein sequence ID" value="SPU38257.1"/>
    <property type="molecule type" value="Genomic_DNA"/>
</dbReference>
<proteinExistence type="predicted"/>
<dbReference type="Pfam" id="PF14337">
    <property type="entry name" value="Abi_alpha"/>
    <property type="match status" value="1"/>
</dbReference>